<name>A0A0F8Z4B8_9ZZZZ</name>
<organism evidence="1">
    <name type="scientific">marine sediment metagenome</name>
    <dbReference type="NCBI Taxonomy" id="412755"/>
    <lineage>
        <taxon>unclassified sequences</taxon>
        <taxon>metagenomes</taxon>
        <taxon>ecological metagenomes</taxon>
    </lineage>
</organism>
<proteinExistence type="predicted"/>
<protein>
    <submittedName>
        <fullName evidence="1">Uncharacterized protein</fullName>
    </submittedName>
</protein>
<comment type="caution">
    <text evidence="1">The sequence shown here is derived from an EMBL/GenBank/DDBJ whole genome shotgun (WGS) entry which is preliminary data.</text>
</comment>
<reference evidence="1" key="1">
    <citation type="journal article" date="2015" name="Nature">
        <title>Complex archaea that bridge the gap between prokaryotes and eukaryotes.</title>
        <authorList>
            <person name="Spang A."/>
            <person name="Saw J.H."/>
            <person name="Jorgensen S.L."/>
            <person name="Zaremba-Niedzwiedzka K."/>
            <person name="Martijn J."/>
            <person name="Lind A.E."/>
            <person name="van Eijk R."/>
            <person name="Schleper C."/>
            <person name="Guy L."/>
            <person name="Ettema T.J."/>
        </authorList>
    </citation>
    <scope>NUCLEOTIDE SEQUENCE</scope>
</reference>
<feature type="non-terminal residue" evidence="1">
    <location>
        <position position="1"/>
    </location>
</feature>
<gene>
    <name evidence="1" type="ORF">LCGC14_3016040</name>
</gene>
<dbReference type="EMBL" id="LAZR01062560">
    <property type="protein sequence ID" value="KKK61269.1"/>
    <property type="molecule type" value="Genomic_DNA"/>
</dbReference>
<accession>A0A0F8Z4B8</accession>
<dbReference type="AlphaFoldDB" id="A0A0F8Z4B8"/>
<sequence>KLLVGQKEIMIDPNDVPKAIETLKKRIQTKIDLIKFTTMEIAEMERTIITMENKS</sequence>
<evidence type="ECO:0000313" key="1">
    <source>
        <dbReference type="EMBL" id="KKK61269.1"/>
    </source>
</evidence>